<dbReference type="Proteomes" id="UP000323380">
    <property type="component" value="Unassembled WGS sequence"/>
</dbReference>
<protein>
    <submittedName>
        <fullName evidence="7">LysR family transcriptional regulator</fullName>
    </submittedName>
</protein>
<dbReference type="InterPro" id="IPR036390">
    <property type="entry name" value="WH_DNA-bd_sf"/>
</dbReference>
<evidence type="ECO:0000256" key="1">
    <source>
        <dbReference type="ARBA" id="ARBA00009437"/>
    </source>
</evidence>
<keyword evidence="4" id="KW-0804">Transcription</keyword>
<dbReference type="SUPFAM" id="SSF53850">
    <property type="entry name" value="Periplasmic binding protein-like II"/>
    <property type="match status" value="1"/>
</dbReference>
<dbReference type="GO" id="GO:0032993">
    <property type="term" value="C:protein-DNA complex"/>
    <property type="evidence" value="ECO:0007669"/>
    <property type="project" value="TreeGrafter"/>
</dbReference>
<keyword evidence="8" id="KW-1185">Reference proteome</keyword>
<dbReference type="InterPro" id="IPR000847">
    <property type="entry name" value="LysR_HTH_N"/>
</dbReference>
<evidence type="ECO:0000313" key="7">
    <source>
        <dbReference type="EMBL" id="TYB49645.1"/>
    </source>
</evidence>
<reference evidence="7 8" key="1">
    <citation type="submission" date="2019-08" db="EMBL/GenBank/DDBJ databases">
        <title>Actinomadura sp. nov. CYP1-5 isolated from mountain soil.</title>
        <authorList>
            <person name="Songsumanus A."/>
            <person name="Kuncharoen N."/>
            <person name="Kudo T."/>
            <person name="Yuki M."/>
            <person name="Igarashi Y."/>
            <person name="Tanasupawat S."/>
        </authorList>
    </citation>
    <scope>NUCLEOTIDE SEQUENCE [LARGE SCALE GENOMIC DNA]</scope>
    <source>
        <strain evidence="7 8">JCM 14158</strain>
    </source>
</reference>
<gene>
    <name evidence="7" type="ORF">FXF69_11415</name>
</gene>
<dbReference type="SUPFAM" id="SSF46785">
    <property type="entry name" value="Winged helix' DNA-binding domain"/>
    <property type="match status" value="1"/>
</dbReference>
<dbReference type="InterPro" id="IPR005119">
    <property type="entry name" value="LysR_subst-bd"/>
</dbReference>
<feature type="region of interest" description="Disordered" evidence="5">
    <location>
        <begin position="1"/>
        <end position="62"/>
    </location>
</feature>
<sequence>MPPSTRGRPLRGGTGRPQARRPPPADGNPRSHGPDESEPAPELGGEMRINGGRAPGRADGLSRLAKMRVTSTNRLRPLPLRHSFTAMQVELRHLRVLTQLAEMGSITRAAASLGVSQPTLSNQLRRIEKAFGGPLFVRGAGGITPTPLGRHVLARARGVLADMDDLLATLPGSGSRSGIRLGTHPHILLGEWLRSLETELPHREVTTSLDYSGAVLTQLLANDLVDVVFMGRVADHHAPPCPPGTTERVITVEPCGIALASSHPLARRGRVSLSDLAGETWIPPQGGDDGGTAMLRAACEAAGFTPRFRYADTDFTSMVGFVAAGFAITLASPTWLPGDGITIVALSGHATDAYRVLRWRTSTVPASEIDILHRTYHELYRPVVQRNGMTLPWLADNPDSRPRMLDVPGD</sequence>
<dbReference type="EMBL" id="VSFG01000001">
    <property type="protein sequence ID" value="TYB49645.1"/>
    <property type="molecule type" value="Genomic_DNA"/>
</dbReference>
<dbReference type="PRINTS" id="PR00039">
    <property type="entry name" value="HTHLYSR"/>
</dbReference>
<comment type="caution">
    <text evidence="7">The sequence shown here is derived from an EMBL/GenBank/DDBJ whole genome shotgun (WGS) entry which is preliminary data.</text>
</comment>
<dbReference type="PROSITE" id="PS50931">
    <property type="entry name" value="HTH_LYSR"/>
    <property type="match status" value="1"/>
</dbReference>
<evidence type="ECO:0000313" key="8">
    <source>
        <dbReference type="Proteomes" id="UP000323380"/>
    </source>
</evidence>
<dbReference type="Gene3D" id="3.40.190.10">
    <property type="entry name" value="Periplasmic binding protein-like II"/>
    <property type="match status" value="2"/>
</dbReference>
<dbReference type="AlphaFoldDB" id="A0A5D0NYV3"/>
<evidence type="ECO:0000256" key="2">
    <source>
        <dbReference type="ARBA" id="ARBA00023015"/>
    </source>
</evidence>
<dbReference type="Gene3D" id="1.10.10.10">
    <property type="entry name" value="Winged helix-like DNA-binding domain superfamily/Winged helix DNA-binding domain"/>
    <property type="match status" value="1"/>
</dbReference>
<dbReference type="Pfam" id="PF03466">
    <property type="entry name" value="LysR_substrate"/>
    <property type="match status" value="1"/>
</dbReference>
<accession>A0A5D0NYV3</accession>
<dbReference type="PANTHER" id="PTHR30346:SF30">
    <property type="entry name" value="SMALL NEUTRAL PROTEASE REGULATORY PROTEIN"/>
    <property type="match status" value="1"/>
</dbReference>
<evidence type="ECO:0000256" key="5">
    <source>
        <dbReference type="SAM" id="MobiDB-lite"/>
    </source>
</evidence>
<dbReference type="STRING" id="1220554.GCA_001552135_03482"/>
<evidence type="ECO:0000259" key="6">
    <source>
        <dbReference type="PROSITE" id="PS50931"/>
    </source>
</evidence>
<dbReference type="CDD" id="cd08414">
    <property type="entry name" value="PBP2_LTTR_aromatics_like"/>
    <property type="match status" value="1"/>
</dbReference>
<dbReference type="GO" id="GO:0003677">
    <property type="term" value="F:DNA binding"/>
    <property type="evidence" value="ECO:0007669"/>
    <property type="project" value="UniProtKB-KW"/>
</dbReference>
<dbReference type="GO" id="GO:0003700">
    <property type="term" value="F:DNA-binding transcription factor activity"/>
    <property type="evidence" value="ECO:0007669"/>
    <property type="project" value="InterPro"/>
</dbReference>
<comment type="similarity">
    <text evidence="1">Belongs to the LysR transcriptional regulatory family.</text>
</comment>
<organism evidence="7 8">
    <name type="scientific">Actinomadura chibensis</name>
    <dbReference type="NCBI Taxonomy" id="392828"/>
    <lineage>
        <taxon>Bacteria</taxon>
        <taxon>Bacillati</taxon>
        <taxon>Actinomycetota</taxon>
        <taxon>Actinomycetes</taxon>
        <taxon>Streptosporangiales</taxon>
        <taxon>Thermomonosporaceae</taxon>
        <taxon>Actinomadura</taxon>
    </lineage>
</organism>
<dbReference type="PANTHER" id="PTHR30346">
    <property type="entry name" value="TRANSCRIPTIONAL DUAL REGULATOR HCAR-RELATED"/>
    <property type="match status" value="1"/>
</dbReference>
<name>A0A5D0NYV3_9ACTN</name>
<keyword evidence="2" id="KW-0805">Transcription regulation</keyword>
<evidence type="ECO:0000256" key="4">
    <source>
        <dbReference type="ARBA" id="ARBA00023163"/>
    </source>
</evidence>
<dbReference type="InterPro" id="IPR036388">
    <property type="entry name" value="WH-like_DNA-bd_sf"/>
</dbReference>
<proteinExistence type="inferred from homology"/>
<evidence type="ECO:0000256" key="3">
    <source>
        <dbReference type="ARBA" id="ARBA00023125"/>
    </source>
</evidence>
<keyword evidence="3" id="KW-0238">DNA-binding</keyword>
<dbReference type="Pfam" id="PF00126">
    <property type="entry name" value="HTH_1"/>
    <property type="match status" value="1"/>
</dbReference>
<feature type="domain" description="HTH lysR-type" evidence="6">
    <location>
        <begin position="89"/>
        <end position="146"/>
    </location>
</feature>